<accession>A0A7W8EZG6</accession>
<dbReference type="InterPro" id="IPR025959">
    <property type="entry name" value="Winged_HTH_dom"/>
</dbReference>
<evidence type="ECO:0000313" key="4">
    <source>
        <dbReference type="Proteomes" id="UP000549009"/>
    </source>
</evidence>
<dbReference type="AlphaFoldDB" id="A0A7W8EZG6"/>
<dbReference type="EMBL" id="JACHJD010000045">
    <property type="protein sequence ID" value="MBB5109901.1"/>
    <property type="molecule type" value="Genomic_DNA"/>
</dbReference>
<feature type="domain" description="Winged helix-turn helix" evidence="2">
    <location>
        <begin position="2"/>
        <end position="45"/>
    </location>
</feature>
<comment type="caution">
    <text evidence="3">The sequence shown here is derived from an EMBL/GenBank/DDBJ whole genome shotgun (WGS) entry which is preliminary data.</text>
</comment>
<dbReference type="Proteomes" id="UP000549009">
    <property type="component" value="Unassembled WGS sequence"/>
</dbReference>
<gene>
    <name evidence="3" type="ORF">FHS40_009031</name>
</gene>
<keyword evidence="4" id="KW-1185">Reference proteome</keyword>
<evidence type="ECO:0000256" key="1">
    <source>
        <dbReference type="SAM" id="MobiDB-lite"/>
    </source>
</evidence>
<name>A0A7W8EZG6_STRST</name>
<sequence length="78" mass="8398">MTTLIGRTFHVSYSGSGATRLTHRLGFTPQVAERDEQAVKVWKEATWAEAKSEGGLRGPPLLRGQGRLHPQAVVASAA</sequence>
<dbReference type="Pfam" id="PF13592">
    <property type="entry name" value="HTH_33"/>
    <property type="match status" value="1"/>
</dbReference>
<reference evidence="3 4" key="1">
    <citation type="submission" date="2020-08" db="EMBL/GenBank/DDBJ databases">
        <title>Genomic Encyclopedia of Type Strains, Phase III (KMG-III): the genomes of soil and plant-associated and newly described type strains.</title>
        <authorList>
            <person name="Whitman W."/>
        </authorList>
    </citation>
    <scope>NUCLEOTIDE SEQUENCE [LARGE SCALE GENOMIC DNA]</scope>
    <source>
        <strain evidence="3 4">CECT 3146</strain>
    </source>
</reference>
<proteinExistence type="predicted"/>
<protein>
    <recommendedName>
        <fullName evidence="2">Winged helix-turn helix domain-containing protein</fullName>
    </recommendedName>
</protein>
<evidence type="ECO:0000259" key="2">
    <source>
        <dbReference type="Pfam" id="PF13592"/>
    </source>
</evidence>
<feature type="region of interest" description="Disordered" evidence="1">
    <location>
        <begin position="53"/>
        <end position="78"/>
    </location>
</feature>
<evidence type="ECO:0000313" key="3">
    <source>
        <dbReference type="EMBL" id="MBB5109901.1"/>
    </source>
</evidence>
<feature type="compositionally biased region" description="Low complexity" evidence="1">
    <location>
        <begin position="58"/>
        <end position="70"/>
    </location>
</feature>
<dbReference type="RefSeq" id="WP_229880094.1">
    <property type="nucleotide sequence ID" value="NZ_BMSQ01000092.1"/>
</dbReference>
<organism evidence="3 4">
    <name type="scientific">Streptomyces spectabilis</name>
    <dbReference type="NCBI Taxonomy" id="68270"/>
    <lineage>
        <taxon>Bacteria</taxon>
        <taxon>Bacillati</taxon>
        <taxon>Actinomycetota</taxon>
        <taxon>Actinomycetes</taxon>
        <taxon>Kitasatosporales</taxon>
        <taxon>Streptomycetaceae</taxon>
        <taxon>Streptomyces</taxon>
    </lineage>
</organism>